<protein>
    <submittedName>
        <fullName evidence="4">DUF4233 domain-containing protein</fullName>
    </submittedName>
    <submittedName>
        <fullName evidence="2">Membrane protein</fullName>
    </submittedName>
</protein>
<reference evidence="4 7" key="4">
    <citation type="submission" date="2018-09" db="EMBL/GenBank/DDBJ databases">
        <title>Metagenome Assembled Genomes from an Advanced Water Purification Facility.</title>
        <authorList>
            <person name="Stamps B.W."/>
            <person name="Spear J.R."/>
        </authorList>
    </citation>
    <scope>NUCLEOTIDE SEQUENCE [LARGE SCALE GENOMIC DNA]</scope>
    <source>
        <strain evidence="4">Bin_29_2</strain>
    </source>
</reference>
<proteinExistence type="predicted"/>
<evidence type="ECO:0000313" key="3">
    <source>
        <dbReference type="EMBL" id="ORA00885.1"/>
    </source>
</evidence>
<dbReference type="AlphaFoldDB" id="A0A0F5N3D7"/>
<keyword evidence="1" id="KW-0472">Membrane</keyword>
<reference evidence="2" key="2">
    <citation type="submission" date="2015-04" db="EMBL/GenBank/DDBJ databases">
        <title>Genome sequence of Mycobacterium arupense strain GUC1.</title>
        <authorList>
            <person name="Greninger A.L."/>
            <person name="Cunningham G."/>
            <person name="Chiu C.Y."/>
            <person name="Miller S."/>
        </authorList>
    </citation>
    <scope>NUCLEOTIDE SEQUENCE</scope>
    <source>
        <strain evidence="2">GUC1</strain>
    </source>
</reference>
<evidence type="ECO:0000313" key="5">
    <source>
        <dbReference type="Proteomes" id="UP000034416"/>
    </source>
</evidence>
<keyword evidence="1" id="KW-0812">Transmembrane</keyword>
<dbReference type="Proteomes" id="UP000192327">
    <property type="component" value="Unassembled WGS sequence"/>
</dbReference>
<gene>
    <name evidence="3" type="ORF">BST15_01980</name>
    <name evidence="4" type="ORF">E6Q54_10955</name>
    <name evidence="2" type="ORF">WR43_00325</name>
</gene>
<evidence type="ECO:0000313" key="4">
    <source>
        <dbReference type="EMBL" id="TXI56269.1"/>
    </source>
</evidence>
<dbReference type="Proteomes" id="UP000034416">
    <property type="component" value="Unassembled WGS sequence"/>
</dbReference>
<dbReference type="STRING" id="342002.BST15_01980"/>
<keyword evidence="1" id="KW-1133">Transmembrane helix</keyword>
<dbReference type="PATRIC" id="fig|342002.3.peg.346"/>
<reference evidence="5" key="1">
    <citation type="submission" date="2015-04" db="EMBL/GenBank/DDBJ databases">
        <title>Genome sequence of Mycobacterium arupense GUC1.</title>
        <authorList>
            <person name="Greninger A.L."/>
            <person name="Cunningham G."/>
            <person name="Chiu C.Y."/>
            <person name="Miller S."/>
        </authorList>
    </citation>
    <scope>NUCLEOTIDE SEQUENCE [LARGE SCALE GENOMIC DNA]</scope>
    <source>
        <strain evidence="5">GUC1</strain>
    </source>
</reference>
<comment type="caution">
    <text evidence="2">The sequence shown here is derived from an EMBL/GenBank/DDBJ whole genome shotgun (WGS) entry which is preliminary data.</text>
</comment>
<evidence type="ECO:0000313" key="6">
    <source>
        <dbReference type="Proteomes" id="UP000192327"/>
    </source>
</evidence>
<dbReference type="EMBL" id="MVHH01000002">
    <property type="protein sequence ID" value="ORA00885.1"/>
    <property type="molecule type" value="Genomic_DNA"/>
</dbReference>
<feature type="transmembrane region" description="Helical" evidence="1">
    <location>
        <begin position="48"/>
        <end position="66"/>
    </location>
</feature>
<feature type="transmembrane region" description="Helical" evidence="1">
    <location>
        <begin position="86"/>
        <end position="108"/>
    </location>
</feature>
<evidence type="ECO:0000313" key="2">
    <source>
        <dbReference type="EMBL" id="KKC01385.1"/>
    </source>
</evidence>
<dbReference type="OrthoDB" id="4773077at2"/>
<keyword evidence="6" id="KW-1185">Reference proteome</keyword>
<reference evidence="3 6" key="3">
    <citation type="submission" date="2016-12" db="EMBL/GenBank/DDBJ databases">
        <title>The new phylogeny of genus Mycobacterium.</title>
        <authorList>
            <person name="Tortoli E."/>
            <person name="Trovato A."/>
            <person name="Cirillo D.M."/>
        </authorList>
    </citation>
    <scope>NUCLEOTIDE SEQUENCE [LARGE SCALE GENOMIC DNA]</scope>
    <source>
        <strain evidence="3 6">DSM 44942</strain>
    </source>
</reference>
<evidence type="ECO:0000313" key="7">
    <source>
        <dbReference type="Proteomes" id="UP000321797"/>
    </source>
</evidence>
<feature type="transmembrane region" description="Helical" evidence="1">
    <location>
        <begin position="16"/>
        <end position="36"/>
    </location>
</feature>
<dbReference type="RefSeq" id="WP_046187618.1">
    <property type="nucleotide sequence ID" value="NZ_JACKUJ010000045.1"/>
</dbReference>
<dbReference type="EMBL" id="SSGD01000057">
    <property type="protein sequence ID" value="TXI56269.1"/>
    <property type="molecule type" value="Genomic_DNA"/>
</dbReference>
<dbReference type="EMBL" id="LASW01000001">
    <property type="protein sequence ID" value="KKC01385.1"/>
    <property type="molecule type" value="Genomic_DNA"/>
</dbReference>
<sequence length="116" mass="12297">MTEQSSAPDPWRGFRGVMAATLILEAITVLLALPVVSVVGGGLTPFSLTYLLGLALALLLLAGVQGRSWAIWANLALQPVLVAGFVVYPGVGVMGLVFTAVWVLIAYFRTVVLRRS</sequence>
<dbReference type="Proteomes" id="UP000321797">
    <property type="component" value="Unassembled WGS sequence"/>
</dbReference>
<accession>A0A0F5N3D7</accession>
<dbReference type="InterPro" id="IPR025327">
    <property type="entry name" value="DUF4233"/>
</dbReference>
<name>A0A0F5N3D7_9MYCO</name>
<dbReference type="Pfam" id="PF14017">
    <property type="entry name" value="DUF4233"/>
    <property type="match status" value="1"/>
</dbReference>
<organism evidence="2 5">
    <name type="scientific">Mycolicibacter arupensis</name>
    <dbReference type="NCBI Taxonomy" id="342002"/>
    <lineage>
        <taxon>Bacteria</taxon>
        <taxon>Bacillati</taxon>
        <taxon>Actinomycetota</taxon>
        <taxon>Actinomycetes</taxon>
        <taxon>Mycobacteriales</taxon>
        <taxon>Mycobacteriaceae</taxon>
        <taxon>Mycolicibacter</taxon>
    </lineage>
</organism>
<evidence type="ECO:0000256" key="1">
    <source>
        <dbReference type="SAM" id="Phobius"/>
    </source>
</evidence>